<dbReference type="AlphaFoldDB" id="A0A5J4WGE9"/>
<protein>
    <recommendedName>
        <fullName evidence="4">PB1 domain-containing protein</fullName>
    </recommendedName>
</protein>
<sequence length="360" mass="41516">MDTYTVKTTDKITNTKRYILVDGDIELAEFLAAVHTAHGLVVEAPCSPTQVDEDGNRIYITTDEDLASALAQIHAGETFHVFVHSKENIGINDPSKQSRKAEKAGSKLETKAVKKEKLKEKQNQQAKKSQKDQIKDGEDQCEADGQRQFNDNIVRDDINDERRYSCNQQGQDGSFSQMRVINYRNWGLNLGKSINSTVQKATNMFRPFENIGLTICQQVHADVSSIIDQSLSNAFAYESVTQRMIAEDQLAWNQLQKSKRKNQSHQHHQDQYGHHFFHPYPFGYHYLKYHYHNQNQVYPIAKEEQRNSKNERQAQQVINSNPLIHPIIQFPNSPYGYPYLYPTSSQQMQNQFIPYSIPYI</sequence>
<organism evidence="2 3">
    <name type="scientific">Streblomastix strix</name>
    <dbReference type="NCBI Taxonomy" id="222440"/>
    <lineage>
        <taxon>Eukaryota</taxon>
        <taxon>Metamonada</taxon>
        <taxon>Preaxostyla</taxon>
        <taxon>Oxymonadida</taxon>
        <taxon>Streblomastigidae</taxon>
        <taxon>Streblomastix</taxon>
    </lineage>
</organism>
<evidence type="ECO:0000313" key="3">
    <source>
        <dbReference type="Proteomes" id="UP000324800"/>
    </source>
</evidence>
<dbReference type="EMBL" id="SNRW01002081">
    <property type="protein sequence ID" value="KAA6393978.1"/>
    <property type="molecule type" value="Genomic_DNA"/>
</dbReference>
<evidence type="ECO:0000256" key="1">
    <source>
        <dbReference type="SAM" id="MobiDB-lite"/>
    </source>
</evidence>
<reference evidence="2 3" key="1">
    <citation type="submission" date="2019-03" db="EMBL/GenBank/DDBJ databases">
        <title>Single cell metagenomics reveals metabolic interactions within the superorganism composed of flagellate Streblomastix strix and complex community of Bacteroidetes bacteria on its surface.</title>
        <authorList>
            <person name="Treitli S.C."/>
            <person name="Kolisko M."/>
            <person name="Husnik F."/>
            <person name="Keeling P."/>
            <person name="Hampl V."/>
        </authorList>
    </citation>
    <scope>NUCLEOTIDE SEQUENCE [LARGE SCALE GENOMIC DNA]</scope>
    <source>
        <strain evidence="2">ST1C</strain>
    </source>
</reference>
<dbReference type="Proteomes" id="UP000324800">
    <property type="component" value="Unassembled WGS sequence"/>
</dbReference>
<proteinExistence type="predicted"/>
<evidence type="ECO:0000313" key="2">
    <source>
        <dbReference type="EMBL" id="KAA6393978.1"/>
    </source>
</evidence>
<name>A0A5J4WGE9_9EUKA</name>
<gene>
    <name evidence="2" type="ORF">EZS28_010492</name>
</gene>
<feature type="region of interest" description="Disordered" evidence="1">
    <location>
        <begin position="89"/>
        <end position="152"/>
    </location>
</feature>
<evidence type="ECO:0008006" key="4">
    <source>
        <dbReference type="Google" id="ProtNLM"/>
    </source>
</evidence>
<feature type="compositionally biased region" description="Basic and acidic residues" evidence="1">
    <location>
        <begin position="99"/>
        <end position="122"/>
    </location>
</feature>
<feature type="compositionally biased region" description="Basic and acidic residues" evidence="1">
    <location>
        <begin position="129"/>
        <end position="138"/>
    </location>
</feature>
<comment type="caution">
    <text evidence="2">The sequence shown here is derived from an EMBL/GenBank/DDBJ whole genome shotgun (WGS) entry which is preliminary data.</text>
</comment>
<accession>A0A5J4WGE9</accession>